<dbReference type="AlphaFoldDB" id="A0AAD3Y492"/>
<accession>A0AAD3Y492</accession>
<dbReference type="SUPFAM" id="SSF56672">
    <property type="entry name" value="DNA/RNA polymerases"/>
    <property type="match status" value="1"/>
</dbReference>
<feature type="domain" description="Reverse transcriptase/retrotransposon-derived protein RNase H-like" evidence="1">
    <location>
        <begin position="6"/>
        <end position="85"/>
    </location>
</feature>
<dbReference type="PANTHER" id="PTHR33064">
    <property type="entry name" value="POL PROTEIN"/>
    <property type="match status" value="1"/>
</dbReference>
<dbReference type="InterPro" id="IPR041577">
    <property type="entry name" value="RT_RNaseH_2"/>
</dbReference>
<dbReference type="InterPro" id="IPR043502">
    <property type="entry name" value="DNA/RNA_pol_sf"/>
</dbReference>
<evidence type="ECO:0000313" key="3">
    <source>
        <dbReference type="Proteomes" id="UP001279734"/>
    </source>
</evidence>
<reference evidence="2" key="1">
    <citation type="submission" date="2023-05" db="EMBL/GenBank/DDBJ databases">
        <title>Nepenthes gracilis genome sequencing.</title>
        <authorList>
            <person name="Fukushima K."/>
        </authorList>
    </citation>
    <scope>NUCLEOTIDE SEQUENCE</scope>
    <source>
        <strain evidence="2">SING2019-196</strain>
    </source>
</reference>
<dbReference type="Proteomes" id="UP001279734">
    <property type="component" value="Unassembled WGS sequence"/>
</dbReference>
<name>A0AAD3Y492_NEPGR</name>
<keyword evidence="3" id="KW-1185">Reference proteome</keyword>
<evidence type="ECO:0000313" key="2">
    <source>
        <dbReference type="EMBL" id="GMH28633.1"/>
    </source>
</evidence>
<sequence length="86" mass="9716">MVAFQTQQAVIQTPVLALPDFNAPFTIDMDASNSEMGMRIVIKQHAHHIAFISKPFGPGNQGLPAYERELPDILFATTKWNHFLRH</sequence>
<protein>
    <recommendedName>
        <fullName evidence="1">Reverse transcriptase/retrotransposon-derived protein RNase H-like domain-containing protein</fullName>
    </recommendedName>
</protein>
<evidence type="ECO:0000259" key="1">
    <source>
        <dbReference type="Pfam" id="PF17919"/>
    </source>
</evidence>
<gene>
    <name evidence="2" type="ORF">Nepgr_030476</name>
</gene>
<dbReference type="EMBL" id="BSYO01000035">
    <property type="protein sequence ID" value="GMH28633.1"/>
    <property type="molecule type" value="Genomic_DNA"/>
</dbReference>
<dbReference type="PANTHER" id="PTHR33064:SF37">
    <property type="entry name" value="RIBONUCLEASE H"/>
    <property type="match status" value="1"/>
</dbReference>
<proteinExistence type="predicted"/>
<organism evidence="2 3">
    <name type="scientific">Nepenthes gracilis</name>
    <name type="common">Slender pitcher plant</name>
    <dbReference type="NCBI Taxonomy" id="150966"/>
    <lineage>
        <taxon>Eukaryota</taxon>
        <taxon>Viridiplantae</taxon>
        <taxon>Streptophyta</taxon>
        <taxon>Embryophyta</taxon>
        <taxon>Tracheophyta</taxon>
        <taxon>Spermatophyta</taxon>
        <taxon>Magnoliopsida</taxon>
        <taxon>eudicotyledons</taxon>
        <taxon>Gunneridae</taxon>
        <taxon>Pentapetalae</taxon>
        <taxon>Caryophyllales</taxon>
        <taxon>Nepenthaceae</taxon>
        <taxon>Nepenthes</taxon>
    </lineage>
</organism>
<comment type="caution">
    <text evidence="2">The sequence shown here is derived from an EMBL/GenBank/DDBJ whole genome shotgun (WGS) entry which is preliminary data.</text>
</comment>
<dbReference type="Pfam" id="PF17919">
    <property type="entry name" value="RT_RNaseH_2"/>
    <property type="match status" value="1"/>
</dbReference>
<dbReference type="InterPro" id="IPR051320">
    <property type="entry name" value="Viral_Replic_Matur_Polypro"/>
</dbReference>